<dbReference type="Proteomes" id="UP000006860">
    <property type="component" value="Chromosome"/>
</dbReference>
<dbReference type="OrthoDB" id="287100at2"/>
<gene>
    <name evidence="2" type="ordered locus">Plabr_4546</name>
</gene>
<organism evidence="2 3">
    <name type="scientific">Rubinisphaera brasiliensis (strain ATCC 49424 / DSM 5305 / JCM 21570 / IAM 15109 / NBRC 103401 / IFAM 1448)</name>
    <name type="common">Planctomyces brasiliensis</name>
    <dbReference type="NCBI Taxonomy" id="756272"/>
    <lineage>
        <taxon>Bacteria</taxon>
        <taxon>Pseudomonadati</taxon>
        <taxon>Planctomycetota</taxon>
        <taxon>Planctomycetia</taxon>
        <taxon>Planctomycetales</taxon>
        <taxon>Planctomycetaceae</taxon>
        <taxon>Rubinisphaera</taxon>
    </lineage>
</organism>
<keyword evidence="3" id="KW-1185">Reference proteome</keyword>
<accession>F0SMD8</accession>
<reference evidence="3" key="1">
    <citation type="submission" date="2011-02" db="EMBL/GenBank/DDBJ databases">
        <title>The complete genome of Planctomyces brasiliensis DSM 5305.</title>
        <authorList>
            <person name="Lucas S."/>
            <person name="Copeland A."/>
            <person name="Lapidus A."/>
            <person name="Bruce D."/>
            <person name="Goodwin L."/>
            <person name="Pitluck S."/>
            <person name="Kyrpides N."/>
            <person name="Mavromatis K."/>
            <person name="Pagani I."/>
            <person name="Ivanova N."/>
            <person name="Ovchinnikova G."/>
            <person name="Lu M."/>
            <person name="Detter J.C."/>
            <person name="Han C."/>
            <person name="Land M."/>
            <person name="Hauser L."/>
            <person name="Markowitz V."/>
            <person name="Cheng J.-F."/>
            <person name="Hugenholtz P."/>
            <person name="Woyke T."/>
            <person name="Wu D."/>
            <person name="Tindall B."/>
            <person name="Pomrenke H.G."/>
            <person name="Brambilla E."/>
            <person name="Klenk H.-P."/>
            <person name="Eisen J.A."/>
        </authorList>
    </citation>
    <scope>NUCLEOTIDE SEQUENCE [LARGE SCALE GENOMIC DNA]</scope>
    <source>
        <strain evidence="3">ATCC 49424 / DSM 5305 / JCM 21570 / NBRC 103401 / IFAM 1448</strain>
    </source>
</reference>
<evidence type="ECO:0000256" key="1">
    <source>
        <dbReference type="SAM" id="SignalP"/>
    </source>
</evidence>
<feature type="chain" id="PRO_5003256481" description="Carboxypeptidase regulatory-like domain-containing protein" evidence="1">
    <location>
        <begin position="23"/>
        <end position="136"/>
    </location>
</feature>
<name>F0SMD8_RUBBR</name>
<dbReference type="EMBL" id="CP002546">
    <property type="protein sequence ID" value="ADY62117.1"/>
    <property type="molecule type" value="Genomic_DNA"/>
</dbReference>
<dbReference type="eggNOG" id="ENOG502ZXT4">
    <property type="taxonomic scope" value="Bacteria"/>
</dbReference>
<proteinExistence type="predicted"/>
<dbReference type="KEGG" id="pbs:Plabr_4546"/>
<evidence type="ECO:0000313" key="3">
    <source>
        <dbReference type="Proteomes" id="UP000006860"/>
    </source>
</evidence>
<keyword evidence="1" id="KW-0732">Signal</keyword>
<evidence type="ECO:0008006" key="4">
    <source>
        <dbReference type="Google" id="ProtNLM"/>
    </source>
</evidence>
<feature type="signal peptide" evidence="1">
    <location>
        <begin position="1"/>
        <end position="22"/>
    </location>
</feature>
<dbReference type="AlphaFoldDB" id="F0SMD8"/>
<sequence length="136" mass="14642">MLWNVRGLCAVMALLWAIPGCGGGDNGPQTYQVSGLVTYAGKPVSSGRIAFLPPADAGGPSYLFELNEGRYTGEVSAGQKRVEIYGTFETGEMESDDTGEKQIPVLETLPDKYNQSSELEVTISEGNNEDVNFELE</sequence>
<protein>
    <recommendedName>
        <fullName evidence="4">Carboxypeptidase regulatory-like domain-containing protein</fullName>
    </recommendedName>
</protein>
<dbReference type="RefSeq" id="WP_013630821.1">
    <property type="nucleotide sequence ID" value="NC_015174.1"/>
</dbReference>
<dbReference type="HOGENOM" id="CLU_113730_3_0_0"/>
<evidence type="ECO:0000313" key="2">
    <source>
        <dbReference type="EMBL" id="ADY62117.1"/>
    </source>
</evidence>